<evidence type="ECO:0000256" key="1">
    <source>
        <dbReference type="SAM" id="MobiDB-lite"/>
    </source>
</evidence>
<dbReference type="SUPFAM" id="SSF57625">
    <property type="entry name" value="Invertebrate chitin-binding proteins"/>
    <property type="match status" value="2"/>
</dbReference>
<name>T1J4M3_STRMM</name>
<organism evidence="3 4">
    <name type="scientific">Strigamia maritima</name>
    <name type="common">European centipede</name>
    <name type="synonym">Geophilus maritimus</name>
    <dbReference type="NCBI Taxonomy" id="126957"/>
    <lineage>
        <taxon>Eukaryota</taxon>
        <taxon>Metazoa</taxon>
        <taxon>Ecdysozoa</taxon>
        <taxon>Arthropoda</taxon>
        <taxon>Myriapoda</taxon>
        <taxon>Chilopoda</taxon>
        <taxon>Pleurostigmophora</taxon>
        <taxon>Geophilomorpha</taxon>
        <taxon>Linotaeniidae</taxon>
        <taxon>Strigamia</taxon>
    </lineage>
</organism>
<accession>T1J4M3</accession>
<dbReference type="InterPro" id="IPR052976">
    <property type="entry name" value="Scoloptoxin-like"/>
</dbReference>
<dbReference type="eggNOG" id="ENOG502RYKF">
    <property type="taxonomic scope" value="Eukaryota"/>
</dbReference>
<dbReference type="SMART" id="SM00494">
    <property type="entry name" value="ChtBD2"/>
    <property type="match status" value="2"/>
</dbReference>
<evidence type="ECO:0000313" key="4">
    <source>
        <dbReference type="Proteomes" id="UP000014500"/>
    </source>
</evidence>
<keyword evidence="4" id="KW-1185">Reference proteome</keyword>
<dbReference type="Pfam" id="PF01607">
    <property type="entry name" value="CBM_14"/>
    <property type="match status" value="2"/>
</dbReference>
<dbReference type="HOGENOM" id="CLU_356156_0_0_1"/>
<feature type="region of interest" description="Disordered" evidence="1">
    <location>
        <begin position="24"/>
        <end position="80"/>
    </location>
</feature>
<evidence type="ECO:0000313" key="3">
    <source>
        <dbReference type="EnsemblMetazoa" id="SMAR008565-PA"/>
    </source>
</evidence>
<reference evidence="3" key="2">
    <citation type="submission" date="2015-02" db="UniProtKB">
        <authorList>
            <consortium name="EnsemblMetazoa"/>
        </authorList>
    </citation>
    <scope>IDENTIFICATION</scope>
</reference>
<dbReference type="EnsemblMetazoa" id="SMAR008565-RA">
    <property type="protein sequence ID" value="SMAR008565-PA"/>
    <property type="gene ID" value="SMAR008565"/>
</dbReference>
<dbReference type="AlphaFoldDB" id="T1J4M3"/>
<dbReference type="InterPro" id="IPR002557">
    <property type="entry name" value="Chitin-bd_dom"/>
</dbReference>
<dbReference type="Gene3D" id="2.170.140.10">
    <property type="entry name" value="Chitin binding domain"/>
    <property type="match status" value="2"/>
</dbReference>
<proteinExistence type="predicted"/>
<reference evidence="4" key="1">
    <citation type="submission" date="2011-05" db="EMBL/GenBank/DDBJ databases">
        <authorList>
            <person name="Richards S.R."/>
            <person name="Qu J."/>
            <person name="Jiang H."/>
            <person name="Jhangiani S.N."/>
            <person name="Agravi P."/>
            <person name="Goodspeed R."/>
            <person name="Gross S."/>
            <person name="Mandapat C."/>
            <person name="Jackson L."/>
            <person name="Mathew T."/>
            <person name="Pu L."/>
            <person name="Thornton R."/>
            <person name="Saada N."/>
            <person name="Wilczek-Boney K.B."/>
            <person name="Lee S."/>
            <person name="Kovar C."/>
            <person name="Wu Y."/>
            <person name="Scherer S.E."/>
            <person name="Worley K.C."/>
            <person name="Muzny D.M."/>
            <person name="Gibbs R."/>
        </authorList>
    </citation>
    <scope>NUCLEOTIDE SEQUENCE</scope>
    <source>
        <strain evidence="4">Brora</strain>
    </source>
</reference>
<dbReference type="PROSITE" id="PS50940">
    <property type="entry name" value="CHIT_BIND_II"/>
    <property type="match status" value="2"/>
</dbReference>
<sequence length="788" mass="87637">MNTGVLLEETFGSEEKLISIRNPIKTSRQIDPWLPEQVKGGYPIVRPQAQSEGKQDDKRNSSENNESSSSSSSSEEDKHNSLLEELVVDNLTNSQLDLRKLPSNQHPPVVKQLTHPITQIHFHPVEYSVSSFQPHKTPISVQSEILLPVPVPKPKTSPTYYPIEPPVITIPPITYPTSQPKLTPMPFYPTQRPVLPHVPTPKPRPSYPLVKPVQPYPVKPPVTPNPPAKPPVQADSVKPSLYPVEPPVQPYPISPPVKPPLQPYPVPPPVKRPVQPYPVPPPVKPPVPLYPVEPPVPLYPVEPPVPLYPVEPPTQPYPVPPPVKPPVPLYPVEPPMQPYPVEPPMQPYPVPPPVKPPVPLYPVEPPYPVPVPSLYPTEPESNTQIESKIDYYQPNYLSPHHPDGYGIHGIAGTDYPNYNKVPEINFQCSNMQYPGYYGIVETRCQVFLICQADGRQDSFLCPNGTIFNQKYFVCDWWYHVDCNDSPNFYHLNSFLSVLGHKPMKLTYPTDEVQVPMPTAQDPDGDGIMGTAGKDYPINNSIPPTEFKCSQQKYPGYYADPAASCQYVIIHSSSNATSSSYSQSVSSSNENIAKDTTVKPIVDGLEHRVTADASVANEATVVPPSAKTMYYNGARGNEHFIAVSYEHQIPGLPGNDYPIYSAIPTTGFQCSNAQTGYFADEKSGCQVIHICQEDGTLESFLCPNGTIFNQQYLVCDWWFNVDCSKSKDYYSLNGIDSRPVPNSTPSPYIQDQSVSASIQEHTLIYPDDQLASIEYIDGDFESQETKEDS</sequence>
<dbReference type="GO" id="GO:0005576">
    <property type="term" value="C:extracellular region"/>
    <property type="evidence" value="ECO:0007669"/>
    <property type="project" value="InterPro"/>
</dbReference>
<feature type="compositionally biased region" description="Low complexity" evidence="1">
    <location>
        <begin position="62"/>
        <end position="73"/>
    </location>
</feature>
<dbReference type="STRING" id="126957.T1J4M3"/>
<protein>
    <recommendedName>
        <fullName evidence="2">Chitin-binding type-2 domain-containing protein</fullName>
    </recommendedName>
</protein>
<evidence type="ECO:0000259" key="2">
    <source>
        <dbReference type="PROSITE" id="PS50940"/>
    </source>
</evidence>
<dbReference type="PRINTS" id="PR01217">
    <property type="entry name" value="PRICHEXTENSN"/>
</dbReference>
<feature type="domain" description="Chitin-binding type-2" evidence="2">
    <location>
        <begin position="666"/>
        <end position="724"/>
    </location>
</feature>
<feature type="region of interest" description="Disordered" evidence="1">
    <location>
        <begin position="218"/>
        <end position="237"/>
    </location>
</feature>
<feature type="domain" description="Chitin-binding type-2" evidence="2">
    <location>
        <begin position="425"/>
        <end position="484"/>
    </location>
</feature>
<feature type="compositionally biased region" description="Pro residues" evidence="1">
    <location>
        <begin position="218"/>
        <end position="230"/>
    </location>
</feature>
<dbReference type="GO" id="GO:0008061">
    <property type="term" value="F:chitin binding"/>
    <property type="evidence" value="ECO:0007669"/>
    <property type="project" value="InterPro"/>
</dbReference>
<dbReference type="EMBL" id="JH431846">
    <property type="status" value="NOT_ANNOTATED_CDS"/>
    <property type="molecule type" value="Genomic_DNA"/>
</dbReference>
<dbReference type="PANTHER" id="PTHR22933">
    <property type="entry name" value="FI18007P1-RELATED"/>
    <property type="match status" value="1"/>
</dbReference>
<dbReference type="InterPro" id="IPR036508">
    <property type="entry name" value="Chitin-bd_dom_sf"/>
</dbReference>
<dbReference type="Proteomes" id="UP000014500">
    <property type="component" value="Unassembled WGS sequence"/>
</dbReference>
<dbReference type="PANTHER" id="PTHR22933:SF43">
    <property type="entry name" value="LP10131P"/>
    <property type="match status" value="1"/>
</dbReference>